<keyword evidence="7" id="KW-0813">Transport</keyword>
<comment type="subunit">
    <text evidence="7">Homodimer.</text>
</comment>
<dbReference type="HOGENOM" id="CLU_048190_0_0_1"/>
<proteinExistence type="inferred from homology"/>
<keyword evidence="7" id="KW-0406">Ion transport</keyword>
<gene>
    <name evidence="8" type="ORF">OSTLU_29344</name>
</gene>
<comment type="subcellular location">
    <subcellularLocation>
        <location evidence="7">Cell membrane</location>
        <topology evidence="7">Multi-pass membrane protein</topology>
    </subcellularLocation>
    <subcellularLocation>
        <location evidence="7">Early endosome</location>
    </subcellularLocation>
    <subcellularLocation>
        <location evidence="1">Membrane</location>
        <topology evidence="1">Multi-pass membrane protein</topology>
    </subcellularLocation>
</comment>
<feature type="transmembrane region" description="Helical" evidence="7">
    <location>
        <begin position="229"/>
        <end position="252"/>
    </location>
</feature>
<sequence>MPVIAITLTVVSACAINVGKGIQKKASKSLPKLSLASLRSYLTDPNWRRGLELDVIGGAGMLLALSIAPMSVVQPASASGVAILAVVSHAYLGESLTLREWKGVASCGFGIAVLSKFARGGGETRALGAFRLMVAIGLGFACLATPSVISHRFRSGASASAAKRYELIKIGAQCGTCFALSAFSVKAAMGFLYAWRLFSAPIAFGVSGTLTAMGLYFQTAGFREAGDVSIVVVCVAGNVAQMFVAALYGLIILSEPLPETIPAFIGWIMSWVFITYGVVALSGADSASSLVKAREVRGAPILPTAIGPGAMPPFKTN</sequence>
<dbReference type="GO" id="GO:0005769">
    <property type="term" value="C:early endosome"/>
    <property type="evidence" value="ECO:0007669"/>
    <property type="project" value="UniProtKB-SubCell"/>
</dbReference>
<dbReference type="OMA" id="WVRICKS"/>
<dbReference type="AlphaFoldDB" id="A4SAQ6"/>
<feature type="transmembrane region" description="Helical" evidence="7">
    <location>
        <begin position="198"/>
        <end position="217"/>
    </location>
</feature>
<evidence type="ECO:0000256" key="6">
    <source>
        <dbReference type="ARBA" id="ARBA00025284"/>
    </source>
</evidence>
<dbReference type="PANTHER" id="PTHR12570">
    <property type="match status" value="1"/>
</dbReference>
<dbReference type="GO" id="GO:0005886">
    <property type="term" value="C:plasma membrane"/>
    <property type="evidence" value="ECO:0007669"/>
    <property type="project" value="UniProtKB-SubCell"/>
</dbReference>
<dbReference type="GeneID" id="5006533"/>
<evidence type="ECO:0000256" key="7">
    <source>
        <dbReference type="RuleBase" id="RU363078"/>
    </source>
</evidence>
<comment type="similarity">
    <text evidence="2 7">Belongs to the NIPA (TC 2.A.7) family.</text>
</comment>
<dbReference type="InterPro" id="IPR037185">
    <property type="entry name" value="EmrE-like"/>
</dbReference>
<dbReference type="eggNOG" id="ENOG502QSWV">
    <property type="taxonomic scope" value="Eukaryota"/>
</dbReference>
<evidence type="ECO:0000256" key="2">
    <source>
        <dbReference type="ARBA" id="ARBA00007001"/>
    </source>
</evidence>
<keyword evidence="3 7" id="KW-0812">Transmembrane</keyword>
<evidence type="ECO:0000256" key="4">
    <source>
        <dbReference type="ARBA" id="ARBA00022989"/>
    </source>
</evidence>
<evidence type="ECO:0000256" key="1">
    <source>
        <dbReference type="ARBA" id="ARBA00004141"/>
    </source>
</evidence>
<evidence type="ECO:0000313" key="9">
    <source>
        <dbReference type="Proteomes" id="UP000001568"/>
    </source>
</evidence>
<dbReference type="OrthoDB" id="1911792at2759"/>
<comment type="caution">
    <text evidence="7">Lacks conserved residue(s) required for the propagation of feature annotation.</text>
</comment>
<comment type="function">
    <text evidence="6 7">Acts as a Mg(2+) transporter. Can also transport other divalent cations such as Fe(2+), Sr(2+), Ba(2+), Mn(2+) and Co(2+) but to a much less extent than Mg(2+).</text>
</comment>
<evidence type="ECO:0000256" key="5">
    <source>
        <dbReference type="ARBA" id="ARBA00023136"/>
    </source>
</evidence>
<evidence type="ECO:0000313" key="8">
    <source>
        <dbReference type="EMBL" id="ABP00792.1"/>
    </source>
</evidence>
<keyword evidence="4 7" id="KW-1133">Transmembrane helix</keyword>
<dbReference type="KEGG" id="olu:OSTLU_29344"/>
<dbReference type="EMBL" id="CP000600">
    <property type="protein sequence ID" value="ABP00792.1"/>
    <property type="molecule type" value="Genomic_DNA"/>
</dbReference>
<dbReference type="Gene3D" id="1.10.3730.20">
    <property type="match status" value="1"/>
</dbReference>
<dbReference type="RefSeq" id="XP_001422475.1">
    <property type="nucleotide sequence ID" value="XM_001422438.1"/>
</dbReference>
<dbReference type="InterPro" id="IPR008521">
    <property type="entry name" value="Mg_trans_NIPA"/>
</dbReference>
<dbReference type="Pfam" id="PF05653">
    <property type="entry name" value="Mg_trans_NIPA"/>
    <property type="match status" value="1"/>
</dbReference>
<accession>A4SAQ6</accession>
<dbReference type="GO" id="GO:0015095">
    <property type="term" value="F:magnesium ion transmembrane transporter activity"/>
    <property type="evidence" value="ECO:0007669"/>
    <property type="project" value="UniProtKB-UniRule"/>
</dbReference>
<feature type="transmembrane region" description="Helical" evidence="7">
    <location>
        <begin position="128"/>
        <end position="149"/>
    </location>
</feature>
<evidence type="ECO:0000256" key="3">
    <source>
        <dbReference type="ARBA" id="ARBA00022692"/>
    </source>
</evidence>
<keyword evidence="9" id="KW-1185">Reference proteome</keyword>
<feature type="transmembrane region" description="Helical" evidence="7">
    <location>
        <begin position="264"/>
        <end position="284"/>
    </location>
</feature>
<dbReference type="Gramene" id="ABP00792">
    <property type="protein sequence ID" value="ABP00792"/>
    <property type="gene ID" value="OSTLU_29344"/>
</dbReference>
<keyword evidence="5 7" id="KW-0472">Membrane</keyword>
<dbReference type="PANTHER" id="PTHR12570:SF65">
    <property type="entry name" value="MAGNESIUM TRANSPORTER NIPA9-RELATED"/>
    <property type="match status" value="1"/>
</dbReference>
<keyword evidence="7" id="KW-0967">Endosome</keyword>
<keyword evidence="7" id="KW-0460">Magnesium</keyword>
<name>A4SAQ6_OSTLU</name>
<protein>
    <recommendedName>
        <fullName evidence="7">Probable magnesium transporter</fullName>
    </recommendedName>
</protein>
<keyword evidence="7" id="KW-1003">Cell membrane</keyword>
<reference evidence="8 9" key="1">
    <citation type="journal article" date="2007" name="Proc. Natl. Acad. Sci. U.S.A.">
        <title>The tiny eukaryote Ostreococcus provides genomic insights into the paradox of plankton speciation.</title>
        <authorList>
            <person name="Palenik B."/>
            <person name="Grimwood J."/>
            <person name="Aerts A."/>
            <person name="Rouze P."/>
            <person name="Salamov A."/>
            <person name="Putnam N."/>
            <person name="Dupont C."/>
            <person name="Jorgensen R."/>
            <person name="Derelle E."/>
            <person name="Rombauts S."/>
            <person name="Zhou K."/>
            <person name="Otillar R."/>
            <person name="Merchant S.S."/>
            <person name="Podell S."/>
            <person name="Gaasterland T."/>
            <person name="Napoli C."/>
            <person name="Gendler K."/>
            <person name="Manuell A."/>
            <person name="Tai V."/>
            <person name="Vallon O."/>
            <person name="Piganeau G."/>
            <person name="Jancek S."/>
            <person name="Heijde M."/>
            <person name="Jabbari K."/>
            <person name="Bowler C."/>
            <person name="Lohr M."/>
            <person name="Robbens S."/>
            <person name="Werner G."/>
            <person name="Dubchak I."/>
            <person name="Pazour G.J."/>
            <person name="Ren Q."/>
            <person name="Paulsen I."/>
            <person name="Delwiche C."/>
            <person name="Schmutz J."/>
            <person name="Rokhsar D."/>
            <person name="Van de Peer Y."/>
            <person name="Moreau H."/>
            <person name="Grigoriev I.V."/>
        </authorList>
    </citation>
    <scope>NUCLEOTIDE SEQUENCE [LARGE SCALE GENOMIC DNA]</scope>
    <source>
        <strain evidence="8 9">CCE9901</strain>
    </source>
</reference>
<dbReference type="Proteomes" id="UP000001568">
    <property type="component" value="Chromosome 20"/>
</dbReference>
<organism evidence="8 9">
    <name type="scientific">Ostreococcus lucimarinus (strain CCE9901)</name>
    <dbReference type="NCBI Taxonomy" id="436017"/>
    <lineage>
        <taxon>Eukaryota</taxon>
        <taxon>Viridiplantae</taxon>
        <taxon>Chlorophyta</taxon>
        <taxon>Mamiellophyceae</taxon>
        <taxon>Mamiellales</taxon>
        <taxon>Bathycoccaceae</taxon>
        <taxon>Ostreococcus</taxon>
    </lineage>
</organism>
<dbReference type="SUPFAM" id="SSF103481">
    <property type="entry name" value="Multidrug resistance efflux transporter EmrE"/>
    <property type="match status" value="1"/>
</dbReference>